<dbReference type="SUPFAM" id="SSF158573">
    <property type="entry name" value="GINS helical bundle-like"/>
    <property type="match status" value="1"/>
</dbReference>
<proteinExistence type="inferred from homology"/>
<dbReference type="GO" id="GO:0000398">
    <property type="term" value="P:mRNA splicing, via spliceosome"/>
    <property type="evidence" value="ECO:0007669"/>
    <property type="project" value="InterPro"/>
</dbReference>
<dbReference type="InterPro" id="IPR056783">
    <property type="entry name" value="PSF1_C"/>
</dbReference>
<gene>
    <name evidence="9" type="ORF">BpHYR1_010823</name>
</gene>
<dbReference type="Pfam" id="PF03660">
    <property type="entry name" value="PHF5"/>
    <property type="match status" value="1"/>
</dbReference>
<evidence type="ECO:0000313" key="10">
    <source>
        <dbReference type="Proteomes" id="UP000276133"/>
    </source>
</evidence>
<protein>
    <recommendedName>
        <fullName evidence="6">GINS complex subunit 1</fullName>
    </recommendedName>
</protein>
<dbReference type="Pfam" id="PF05916">
    <property type="entry name" value="Sld5"/>
    <property type="match status" value="1"/>
</dbReference>
<evidence type="ECO:0000313" key="9">
    <source>
        <dbReference type="EMBL" id="RNA18963.1"/>
    </source>
</evidence>
<dbReference type="Pfam" id="PF24997">
    <property type="entry name" value="PSF1_C"/>
    <property type="match status" value="1"/>
</dbReference>
<evidence type="ECO:0000259" key="8">
    <source>
        <dbReference type="Pfam" id="PF24997"/>
    </source>
</evidence>
<keyword evidence="5" id="KW-0539">Nucleus</keyword>
<evidence type="ECO:0000256" key="6">
    <source>
        <dbReference type="ARBA" id="ARBA00030870"/>
    </source>
</evidence>
<evidence type="ECO:0000256" key="3">
    <source>
        <dbReference type="ARBA" id="ARBA00008626"/>
    </source>
</evidence>
<comment type="subcellular location">
    <subcellularLocation>
        <location evidence="1">Nucleus</location>
    </subcellularLocation>
</comment>
<dbReference type="STRING" id="10195.A0A3M7R5T1"/>
<keyword evidence="4" id="KW-0235">DNA replication</keyword>
<evidence type="ECO:0000256" key="4">
    <source>
        <dbReference type="ARBA" id="ARBA00022705"/>
    </source>
</evidence>
<comment type="similarity">
    <text evidence="3">Belongs to the PHF5 family.</text>
</comment>
<dbReference type="CDD" id="cd21696">
    <property type="entry name" value="GINS_B_Psf1"/>
    <property type="match status" value="1"/>
</dbReference>
<dbReference type="GO" id="GO:0000811">
    <property type="term" value="C:GINS complex"/>
    <property type="evidence" value="ECO:0007669"/>
    <property type="project" value="InterPro"/>
</dbReference>
<comment type="caution">
    <text evidence="9">The sequence shown here is derived from an EMBL/GenBank/DDBJ whole genome shotgun (WGS) entry which is preliminary data.</text>
</comment>
<dbReference type="OrthoDB" id="10252587at2759"/>
<dbReference type="Gene3D" id="1.20.58.1030">
    <property type="match status" value="1"/>
</dbReference>
<dbReference type="InterPro" id="IPR005345">
    <property type="entry name" value="PHF5"/>
</dbReference>
<dbReference type="Proteomes" id="UP000276133">
    <property type="component" value="Unassembled WGS sequence"/>
</dbReference>
<comment type="similarity">
    <text evidence="2">Belongs to the GINS1/PSF1 family.</text>
</comment>
<feature type="domain" description="DNA replication complex GINS protein PSF1 C-terminal" evidence="8">
    <location>
        <begin position="200"/>
        <end position="233"/>
    </location>
</feature>
<sequence length="366" mass="42491">MILYEGKNSYPNRLSLSSLNYKFEGWSHENGFHQTGAKWIKNKKIRMFCQKSFELIKQLDSNFNSTHELSPFNEDNVRYTFEECKTLFAQNQIDVQPVLQGDNSNLPTIQMRHAALQRNKRCLLTYVYTRMNWIASLRFELATMVAPKHIKSSMSDLEVIWFQKYSKTLANYMKSLSQATQVNSGFVYPIDLTQYTKPPKSLFIHVRCLKDYGEFELSDGHLVSLIKDSQHYLLASDRSNKRFSWIHFKFGLEKRMAKHHPDLIFCRKQPGVAIGRLCEKCDGKCVICDSYVRPSTLVRICDECNYGSYQGRCVICGGPGISDAYYCRECTILEKDRDGCPKIVNLGSAKTDLYYERKKYGFKKTK</sequence>
<evidence type="ECO:0000259" key="7">
    <source>
        <dbReference type="Pfam" id="PF05916"/>
    </source>
</evidence>
<dbReference type="InterPro" id="IPR036224">
    <property type="entry name" value="GINS_bundle-like_dom_sf"/>
</dbReference>
<dbReference type="EMBL" id="REGN01004141">
    <property type="protein sequence ID" value="RNA18963.1"/>
    <property type="molecule type" value="Genomic_DNA"/>
</dbReference>
<reference evidence="9 10" key="1">
    <citation type="journal article" date="2018" name="Sci. Rep.">
        <title>Genomic signatures of local adaptation to the degree of environmental predictability in rotifers.</title>
        <authorList>
            <person name="Franch-Gras L."/>
            <person name="Hahn C."/>
            <person name="Garcia-Roger E.M."/>
            <person name="Carmona M.J."/>
            <person name="Serra M."/>
            <person name="Gomez A."/>
        </authorList>
    </citation>
    <scope>NUCLEOTIDE SEQUENCE [LARGE SCALE GENOMIC DNA]</scope>
    <source>
        <strain evidence="9">HYR1</strain>
    </source>
</reference>
<evidence type="ECO:0000256" key="1">
    <source>
        <dbReference type="ARBA" id="ARBA00004123"/>
    </source>
</evidence>
<keyword evidence="10" id="KW-1185">Reference proteome</keyword>
<name>A0A3M7R5T1_BRAPC</name>
<dbReference type="GO" id="GO:0006260">
    <property type="term" value="P:DNA replication"/>
    <property type="evidence" value="ECO:0007669"/>
    <property type="project" value="UniProtKB-KW"/>
</dbReference>
<accession>A0A3M7R5T1</accession>
<dbReference type="PANTHER" id="PTHR13120">
    <property type="entry name" value="PHD FINGER-LIKE DOMAIN-CONTAINING PROTEIN 5A"/>
    <property type="match status" value="1"/>
</dbReference>
<dbReference type="CDD" id="cd11710">
    <property type="entry name" value="GINS_A_psf1"/>
    <property type="match status" value="1"/>
</dbReference>
<organism evidence="9 10">
    <name type="scientific">Brachionus plicatilis</name>
    <name type="common">Marine rotifer</name>
    <name type="synonym">Brachionus muelleri</name>
    <dbReference type="NCBI Taxonomy" id="10195"/>
    <lineage>
        <taxon>Eukaryota</taxon>
        <taxon>Metazoa</taxon>
        <taxon>Spiralia</taxon>
        <taxon>Gnathifera</taxon>
        <taxon>Rotifera</taxon>
        <taxon>Eurotatoria</taxon>
        <taxon>Monogononta</taxon>
        <taxon>Pseudotrocha</taxon>
        <taxon>Ploima</taxon>
        <taxon>Brachionidae</taxon>
        <taxon>Brachionus</taxon>
    </lineage>
</organism>
<dbReference type="AlphaFoldDB" id="A0A3M7R5T1"/>
<feature type="domain" description="GINS subunit" evidence="7">
    <location>
        <begin position="103"/>
        <end position="176"/>
    </location>
</feature>
<evidence type="ECO:0000256" key="5">
    <source>
        <dbReference type="ARBA" id="ARBA00023242"/>
    </source>
</evidence>
<evidence type="ECO:0000256" key="2">
    <source>
        <dbReference type="ARBA" id="ARBA00006677"/>
    </source>
</evidence>
<dbReference type="InterPro" id="IPR005339">
    <property type="entry name" value="GINS_Psf1"/>
</dbReference>
<dbReference type="InterPro" id="IPR021151">
    <property type="entry name" value="GINS_A"/>
</dbReference>